<evidence type="ECO:0008006" key="5">
    <source>
        <dbReference type="Google" id="ProtNLM"/>
    </source>
</evidence>
<feature type="transmembrane region" description="Helical" evidence="2">
    <location>
        <begin position="30"/>
        <end position="50"/>
    </location>
</feature>
<comment type="caution">
    <text evidence="3">The sequence shown here is derived from an EMBL/GenBank/DDBJ whole genome shotgun (WGS) entry which is preliminary data.</text>
</comment>
<keyword evidence="2" id="KW-0812">Transmembrane</keyword>
<keyword evidence="4" id="KW-1185">Reference proteome</keyword>
<dbReference type="InterPro" id="IPR026749">
    <property type="entry name" value="Tmem135"/>
</dbReference>
<dbReference type="EMBL" id="CACVBS010000051">
    <property type="protein sequence ID" value="CAA7265795.1"/>
    <property type="molecule type" value="Genomic_DNA"/>
</dbReference>
<feature type="compositionally biased region" description="Pro residues" evidence="1">
    <location>
        <begin position="580"/>
        <end position="591"/>
    </location>
</feature>
<dbReference type="PANTHER" id="PTHR12459:SF15">
    <property type="entry name" value="TRANSMEMBRANE PROTEIN 135"/>
    <property type="match status" value="1"/>
</dbReference>
<accession>A0A8S0W0W4</accession>
<organism evidence="3 4">
    <name type="scientific">Cyclocybe aegerita</name>
    <name type="common">Black poplar mushroom</name>
    <name type="synonym">Agrocybe aegerita</name>
    <dbReference type="NCBI Taxonomy" id="1973307"/>
    <lineage>
        <taxon>Eukaryota</taxon>
        <taxon>Fungi</taxon>
        <taxon>Dikarya</taxon>
        <taxon>Basidiomycota</taxon>
        <taxon>Agaricomycotina</taxon>
        <taxon>Agaricomycetes</taxon>
        <taxon>Agaricomycetidae</taxon>
        <taxon>Agaricales</taxon>
        <taxon>Agaricineae</taxon>
        <taxon>Bolbitiaceae</taxon>
        <taxon>Cyclocybe</taxon>
    </lineage>
</organism>
<dbReference type="AlphaFoldDB" id="A0A8S0W0W4"/>
<reference evidence="3 4" key="1">
    <citation type="submission" date="2020-01" db="EMBL/GenBank/DDBJ databases">
        <authorList>
            <person name="Gupta K D."/>
        </authorList>
    </citation>
    <scope>NUCLEOTIDE SEQUENCE [LARGE SCALE GENOMIC DNA]</scope>
</reference>
<feature type="region of interest" description="Disordered" evidence="1">
    <location>
        <begin position="573"/>
        <end position="602"/>
    </location>
</feature>
<dbReference type="Proteomes" id="UP000467700">
    <property type="component" value="Unassembled WGS sequence"/>
</dbReference>
<evidence type="ECO:0000256" key="2">
    <source>
        <dbReference type="SAM" id="Phobius"/>
    </source>
</evidence>
<evidence type="ECO:0000256" key="1">
    <source>
        <dbReference type="SAM" id="MobiDB-lite"/>
    </source>
</evidence>
<sequence length="602" mass="66972">MVRNRSSWLDRIPSLSDEPTHPAQIALRTYALAVSLSLGPSLIPFITALIVPKARSKNLPDLGRILRRDLGHDGFAFTVTLAVAGGAALKRSWPLWRVVYDRQDKDEDVHRSSGDQQPESLGRLVQQLFRRVTKYLAALTPEQETFISNVLSSSIGILLLQVGRQRTARLKRVAAAARGKPLPRDLTSPTLDLTLLLLVRAIDSIVQSFILHKTTPVPGLKKDRKHLAVESQLHAKLQREKIKLENKSWQSMTSKVDAFVFWACSARIMWCFFYEPHRLPRSYVKWINTLANLDGRIIETLQLIRTRQWSYKTGSAHHATVLQSGATDLGLPASWGDPHALPAYGGAIANEAWKKLGVTSRPGVAGIPCEVIHGQVGSSLGLRESCTANASLRMAKGFFEATAIYLPVHFLPVLLTRPQTLLRPHRLFETLFGSLRSAAFLSSFIGFYWYTVCLTRTLVLAKLFPFVSHDFWDSPYGCIMAGCLACGSSIWIENGRRRGEMALYVLPRAIRTCLPDALVKSGNRAIRLAERLVFILSISSLLTAAAHRPDSLRGLSRWTLAFVTNGPNAGFWKRRRRDPSVPPTPSFPPTPSIVIDSGKDDN</sequence>
<proteinExistence type="predicted"/>
<protein>
    <recommendedName>
        <fullName evidence="5">Integral membrane protein</fullName>
    </recommendedName>
</protein>
<keyword evidence="2" id="KW-1133">Transmembrane helix</keyword>
<gene>
    <name evidence="3" type="ORF">AAE3_LOCUS8094</name>
</gene>
<keyword evidence="2" id="KW-0472">Membrane</keyword>
<evidence type="ECO:0000313" key="3">
    <source>
        <dbReference type="EMBL" id="CAA7265795.1"/>
    </source>
</evidence>
<dbReference type="OrthoDB" id="4021778at2759"/>
<dbReference type="PANTHER" id="PTHR12459">
    <property type="entry name" value="TRANSMEMBRANE PROTEIN 135-RELATED"/>
    <property type="match status" value="1"/>
</dbReference>
<evidence type="ECO:0000313" key="4">
    <source>
        <dbReference type="Proteomes" id="UP000467700"/>
    </source>
</evidence>
<name>A0A8S0W0W4_CYCAE</name>